<evidence type="ECO:0008006" key="2">
    <source>
        <dbReference type="Google" id="ProtNLM"/>
    </source>
</evidence>
<evidence type="ECO:0000313" key="1">
    <source>
        <dbReference type="EMBL" id="QHT02471.1"/>
    </source>
</evidence>
<reference evidence="1" key="1">
    <citation type="journal article" date="2020" name="Nature">
        <title>Giant virus diversity and host interactions through global metagenomics.</title>
        <authorList>
            <person name="Schulz F."/>
            <person name="Roux S."/>
            <person name="Paez-Espino D."/>
            <person name="Jungbluth S."/>
            <person name="Walsh D.A."/>
            <person name="Denef V.J."/>
            <person name="McMahon K.D."/>
            <person name="Konstantinidis K.T."/>
            <person name="Eloe-Fadrosh E.A."/>
            <person name="Kyrpides N.C."/>
            <person name="Woyke T."/>
        </authorList>
    </citation>
    <scope>NUCLEOTIDE SEQUENCE</scope>
    <source>
        <strain evidence="1">GVMAG-M-3300020595-32</strain>
    </source>
</reference>
<dbReference type="EMBL" id="MN739395">
    <property type="protein sequence ID" value="QHT02471.1"/>
    <property type="molecule type" value="Genomic_DNA"/>
</dbReference>
<organism evidence="1">
    <name type="scientific">viral metagenome</name>
    <dbReference type="NCBI Taxonomy" id="1070528"/>
    <lineage>
        <taxon>unclassified sequences</taxon>
        <taxon>metagenomes</taxon>
        <taxon>organismal metagenomes</taxon>
    </lineage>
</organism>
<proteinExistence type="predicted"/>
<protein>
    <recommendedName>
        <fullName evidence="2">C2H2-type domain-containing protein</fullName>
    </recommendedName>
</protein>
<dbReference type="AlphaFoldDB" id="A0A6C0CDC3"/>
<sequence>MGCKLSCFKNKKEYEEHLIRDIVCGRCQIRFLSNYEYNKHIPTCGRIYGDT</sequence>
<name>A0A6C0CDC3_9ZZZZ</name>
<accession>A0A6C0CDC3</accession>